<keyword evidence="3" id="KW-1185">Reference proteome</keyword>
<dbReference type="PATRIC" id="fig|37916.4.peg.3714"/>
<sequence length="89" mass="9248">MQAASTLGKKVGGDVGSSGGRGRADLRSVRVMTTPVPASLQSAESDLHTAQSETDPDRQGQYARSAADTAAEVAVDHATTSADRERTLY</sequence>
<organism evidence="2 3">
    <name type="scientific">Mycolicibacterium chlorophenolicum</name>
    <dbReference type="NCBI Taxonomy" id="37916"/>
    <lineage>
        <taxon>Bacteria</taxon>
        <taxon>Bacillati</taxon>
        <taxon>Actinomycetota</taxon>
        <taxon>Actinomycetes</taxon>
        <taxon>Mycobacteriales</taxon>
        <taxon>Mycobacteriaceae</taxon>
        <taxon>Mycolicibacterium</taxon>
    </lineage>
</organism>
<feature type="region of interest" description="Disordered" evidence="1">
    <location>
        <begin position="1"/>
        <end position="89"/>
    </location>
</feature>
<gene>
    <name evidence="2" type="ORF">MCHLDSM_03769</name>
</gene>
<comment type="caution">
    <text evidence="2">The sequence shown here is derived from an EMBL/GenBank/DDBJ whole genome shotgun (WGS) entry which is preliminary data.</text>
</comment>
<dbReference type="SMR" id="A0A0J6VXH3"/>
<proteinExistence type="predicted"/>
<dbReference type="EMBL" id="JYNL01000036">
    <property type="protein sequence ID" value="KMO74107.1"/>
    <property type="molecule type" value="Genomic_DNA"/>
</dbReference>
<reference evidence="2 3" key="1">
    <citation type="journal article" date="2015" name="Genome Biol. Evol.">
        <title>Characterization of Three Mycobacterium spp. with Potential Use in Bioremediation by Genome Sequencing and Comparative Genomics.</title>
        <authorList>
            <person name="Das S."/>
            <person name="Pettersson B.M."/>
            <person name="Behra P.R."/>
            <person name="Ramesh M."/>
            <person name="Dasgupta S."/>
            <person name="Bhattacharya A."/>
            <person name="Kirsebom L.A."/>
        </authorList>
    </citation>
    <scope>NUCLEOTIDE SEQUENCE [LARGE SCALE GENOMIC DNA]</scope>
    <source>
        <strain evidence="2 3">DSM 43826</strain>
    </source>
</reference>
<protein>
    <submittedName>
        <fullName evidence="2">Uncharacterized protein</fullName>
    </submittedName>
</protein>
<evidence type="ECO:0000313" key="2">
    <source>
        <dbReference type="EMBL" id="KMO74107.1"/>
    </source>
</evidence>
<name>A0A0J6VXH3_9MYCO</name>
<dbReference type="Proteomes" id="UP000036513">
    <property type="component" value="Unassembled WGS sequence"/>
</dbReference>
<feature type="compositionally biased region" description="Polar residues" evidence="1">
    <location>
        <begin position="39"/>
        <end position="53"/>
    </location>
</feature>
<accession>A0A0J6VXH3</accession>
<evidence type="ECO:0000256" key="1">
    <source>
        <dbReference type="SAM" id="MobiDB-lite"/>
    </source>
</evidence>
<dbReference type="AlphaFoldDB" id="A0A0J6VXH3"/>
<evidence type="ECO:0000313" key="3">
    <source>
        <dbReference type="Proteomes" id="UP000036513"/>
    </source>
</evidence>